<dbReference type="InterPro" id="IPR048980">
    <property type="entry name" value="AP5B1_barrel"/>
</dbReference>
<keyword evidence="4" id="KW-1185">Reference proteome</keyword>
<gene>
    <name evidence="3" type="primary">ap5b1</name>
    <name evidence="3" type="ORF">CEXT_415431</name>
</gene>
<protein>
    <submittedName>
        <fullName evidence="3">AP-5 complex subunit beta-1</fullName>
    </submittedName>
</protein>
<evidence type="ECO:0000313" key="4">
    <source>
        <dbReference type="Proteomes" id="UP001054945"/>
    </source>
</evidence>
<dbReference type="InterPro" id="IPR038741">
    <property type="entry name" value="AP5B1"/>
</dbReference>
<accession>A0AAV4N2I1</accession>
<feature type="domain" description="AP-5 complex subunit beta-1 beta-barrel" evidence="1">
    <location>
        <begin position="144"/>
        <end position="200"/>
    </location>
</feature>
<evidence type="ECO:0000259" key="1">
    <source>
        <dbReference type="Pfam" id="PF21589"/>
    </source>
</evidence>
<dbReference type="GO" id="GO:0016197">
    <property type="term" value="P:endosomal transport"/>
    <property type="evidence" value="ECO:0007669"/>
    <property type="project" value="InterPro"/>
</dbReference>
<feature type="domain" description="AP5B1 C-terminal" evidence="2">
    <location>
        <begin position="227"/>
        <end position="323"/>
    </location>
</feature>
<feature type="non-terminal residue" evidence="3">
    <location>
        <position position="1"/>
    </location>
</feature>
<dbReference type="PANTHER" id="PTHR34033:SF1">
    <property type="entry name" value="AP-5 COMPLEX SUBUNIT BETA-1"/>
    <property type="match status" value="1"/>
</dbReference>
<proteinExistence type="predicted"/>
<reference evidence="3 4" key="1">
    <citation type="submission" date="2021-06" db="EMBL/GenBank/DDBJ databases">
        <title>Caerostris extrusa draft genome.</title>
        <authorList>
            <person name="Kono N."/>
            <person name="Arakawa K."/>
        </authorList>
    </citation>
    <scope>NUCLEOTIDE SEQUENCE [LARGE SCALE GENOMIC DNA]</scope>
</reference>
<dbReference type="InterPro" id="IPR048981">
    <property type="entry name" value="AP5B1_C"/>
</dbReference>
<dbReference type="Pfam" id="PF21589">
    <property type="entry name" value="AP5B1_barrel"/>
    <property type="match status" value="1"/>
</dbReference>
<dbReference type="Pfam" id="PF21590">
    <property type="entry name" value="AP5B1_C"/>
    <property type="match status" value="1"/>
</dbReference>
<evidence type="ECO:0000313" key="3">
    <source>
        <dbReference type="EMBL" id="GIX79015.1"/>
    </source>
</evidence>
<dbReference type="EMBL" id="BPLR01002891">
    <property type="protein sequence ID" value="GIX79015.1"/>
    <property type="molecule type" value="Genomic_DNA"/>
</dbReference>
<dbReference type="PANTHER" id="PTHR34033">
    <property type="entry name" value="AP-5 COMPLEX SUBUNIT BETA-1"/>
    <property type="match status" value="1"/>
</dbReference>
<dbReference type="Proteomes" id="UP001054945">
    <property type="component" value="Unassembled WGS sequence"/>
</dbReference>
<dbReference type="AlphaFoldDB" id="A0AAV4N2I1"/>
<name>A0AAV4N2I1_CAEEX</name>
<dbReference type="InterPro" id="IPR005312">
    <property type="entry name" value="DUF1759"/>
</dbReference>
<dbReference type="GO" id="GO:0030119">
    <property type="term" value="C:AP-type membrane coat adaptor complex"/>
    <property type="evidence" value="ECO:0007669"/>
    <property type="project" value="TreeGrafter"/>
</dbReference>
<comment type="caution">
    <text evidence="3">The sequence shown here is derived from an EMBL/GenBank/DDBJ whole genome shotgun (WGS) entry which is preliminary data.</text>
</comment>
<organism evidence="3 4">
    <name type="scientific">Caerostris extrusa</name>
    <name type="common">Bark spider</name>
    <name type="synonym">Caerostris bankana</name>
    <dbReference type="NCBI Taxonomy" id="172846"/>
    <lineage>
        <taxon>Eukaryota</taxon>
        <taxon>Metazoa</taxon>
        <taxon>Ecdysozoa</taxon>
        <taxon>Arthropoda</taxon>
        <taxon>Chelicerata</taxon>
        <taxon>Arachnida</taxon>
        <taxon>Araneae</taxon>
        <taxon>Araneomorphae</taxon>
        <taxon>Entelegynae</taxon>
        <taxon>Araneoidea</taxon>
        <taxon>Araneidae</taxon>
        <taxon>Caerostris</taxon>
    </lineage>
</organism>
<sequence length="427" mass="49338">WPKNINDADVKDRAKNLLQYAFTSLSKIAIQSIFQLHASDKDATSALSSFVTGNDAYQFTSTIQKLQKPVLELMRYEQNKETFVPKENVVVSSILDILQKYNEYLASHEPVVKLPFILKHIGNVEEIFADLYSIVITSHSYPSTKEISVVKIPIFRKLENKEKIIVLSIIPVEPYPLTLYFEAEFTCKNGCSYICDLPPLDIEFKDLFMPLPVPESFHTTTNSWRKELFEALWKHFAEEACCCETSSNCCQSSFCLKIKKENFSADVEQKWGPFIVSKSKDLIYDIAVYLPPQNHLLMKISTVNDRVFAHIIVDKSEILPWFSRQKLSQKLESFIESFPITDENYPLAIESLTKRYGRKERYYEEFPKKLQDSFYIDNCVTSVQNNAELEIFVESATNVMREGMLDRRGCESSAPPLHLQKVQDQKY</sequence>
<dbReference type="Pfam" id="PF03564">
    <property type="entry name" value="DUF1759"/>
    <property type="match status" value="1"/>
</dbReference>
<evidence type="ECO:0000259" key="2">
    <source>
        <dbReference type="Pfam" id="PF21590"/>
    </source>
</evidence>
<dbReference type="GO" id="GO:0005765">
    <property type="term" value="C:lysosomal membrane"/>
    <property type="evidence" value="ECO:0007669"/>
    <property type="project" value="TreeGrafter"/>
</dbReference>